<evidence type="ECO:0000256" key="1">
    <source>
        <dbReference type="ARBA" id="ARBA00005926"/>
    </source>
</evidence>
<feature type="region of interest" description="Disordered" evidence="3">
    <location>
        <begin position="616"/>
        <end position="652"/>
    </location>
</feature>
<organism evidence="5 6">
    <name type="scientific">Coccomyxa viridis</name>
    <dbReference type="NCBI Taxonomy" id="1274662"/>
    <lineage>
        <taxon>Eukaryota</taxon>
        <taxon>Viridiplantae</taxon>
        <taxon>Chlorophyta</taxon>
        <taxon>core chlorophytes</taxon>
        <taxon>Trebouxiophyceae</taxon>
        <taxon>Trebouxiophyceae incertae sedis</taxon>
        <taxon>Coccomyxaceae</taxon>
        <taxon>Coccomyxa</taxon>
    </lineage>
</organism>
<dbReference type="GO" id="GO:0004672">
    <property type="term" value="F:protein kinase activity"/>
    <property type="evidence" value="ECO:0007669"/>
    <property type="project" value="InterPro"/>
</dbReference>
<reference evidence="5 6" key="1">
    <citation type="submission" date="2023-10" db="EMBL/GenBank/DDBJ databases">
        <authorList>
            <person name="Maclean D."/>
            <person name="Macfadyen A."/>
        </authorList>
    </citation>
    <scope>NUCLEOTIDE SEQUENCE [LARGE SCALE GENOMIC DNA]</scope>
</reference>
<gene>
    <name evidence="5" type="ORF">CVIRNUC_001947</name>
</gene>
<dbReference type="Proteomes" id="UP001314263">
    <property type="component" value="Unassembled WGS sequence"/>
</dbReference>
<dbReference type="SMART" id="SM00220">
    <property type="entry name" value="S_TKc"/>
    <property type="match status" value="1"/>
</dbReference>
<proteinExistence type="inferred from homology"/>
<feature type="compositionally biased region" description="Pro residues" evidence="3">
    <location>
        <begin position="342"/>
        <end position="351"/>
    </location>
</feature>
<dbReference type="GO" id="GO:0005524">
    <property type="term" value="F:ATP binding"/>
    <property type="evidence" value="ECO:0007669"/>
    <property type="project" value="UniProtKB-UniRule"/>
</dbReference>
<dbReference type="Gene3D" id="1.10.510.10">
    <property type="entry name" value="Transferase(Phosphotransferase) domain 1"/>
    <property type="match status" value="1"/>
</dbReference>
<evidence type="ECO:0000256" key="2">
    <source>
        <dbReference type="PROSITE-ProRule" id="PRU10141"/>
    </source>
</evidence>
<accession>A0AAV1HW14</accession>
<feature type="binding site" evidence="2">
    <location>
        <position position="57"/>
    </location>
    <ligand>
        <name>ATP</name>
        <dbReference type="ChEBI" id="CHEBI:30616"/>
    </ligand>
</feature>
<feature type="compositionally biased region" description="Low complexity" evidence="3">
    <location>
        <begin position="558"/>
        <end position="568"/>
    </location>
</feature>
<evidence type="ECO:0000259" key="4">
    <source>
        <dbReference type="PROSITE" id="PS50011"/>
    </source>
</evidence>
<comment type="caution">
    <text evidence="5">The sequence shown here is derived from an EMBL/GenBank/DDBJ whole genome shotgun (WGS) entry which is preliminary data.</text>
</comment>
<dbReference type="PROSITE" id="PS50011">
    <property type="entry name" value="PROTEIN_KINASE_DOM"/>
    <property type="match status" value="1"/>
</dbReference>
<evidence type="ECO:0000256" key="3">
    <source>
        <dbReference type="SAM" id="MobiDB-lite"/>
    </source>
</evidence>
<feature type="region of interest" description="Disordered" evidence="3">
    <location>
        <begin position="483"/>
        <end position="504"/>
    </location>
</feature>
<dbReference type="AlphaFoldDB" id="A0AAV1HW14"/>
<keyword evidence="6" id="KW-1185">Reference proteome</keyword>
<dbReference type="InterPro" id="IPR050235">
    <property type="entry name" value="CK1_Ser-Thr_kinase"/>
</dbReference>
<dbReference type="InterPro" id="IPR011009">
    <property type="entry name" value="Kinase-like_dom_sf"/>
</dbReference>
<dbReference type="InterPro" id="IPR017441">
    <property type="entry name" value="Protein_kinase_ATP_BS"/>
</dbReference>
<comment type="similarity">
    <text evidence="1">Belongs to the protein kinase superfamily. CK1 Ser/Thr protein kinase family. Casein kinase I subfamily.</text>
</comment>
<dbReference type="EMBL" id="CAUYUE010000003">
    <property type="protein sequence ID" value="CAK0749905.1"/>
    <property type="molecule type" value="Genomic_DNA"/>
</dbReference>
<protein>
    <recommendedName>
        <fullName evidence="4">Protein kinase domain-containing protein</fullName>
    </recommendedName>
</protein>
<sequence>MKKEWKTSLQRGEVIGAGAASGSGIWGVIALLGEGGYAEVYEVRDLSTADSPRYALKIDSLKVKQEPRLATVRAETEKLKRLQSCDGVPRLVEGGVGKHHGRSYVVMELFSEDNLAVFQQKAMLSIAAIRSIGLQTLKLLQSLHTSGWLHRDVKPANFVRTRDSDPAAGGEWRILDFGLARQYISKDGLIVDAREGYNEFRGSTNYASIKAHQKEELGRRDDLWSWFYMLVELLQGKLLWRESRQPGRRASGSDDEQKKTAHRMKLRALSDPNTLFASGRCPEPLVKMSQHLAALQFKESPDYAKLQGWLAQLTSADATRLLQPPPGVLRPQNGVAVGRSAPKPPRLPPQAPAQQWPHPSVGLQQHAAPGGVFAHGQHGVWPGGAVPNGGAWHGAQPQALTAHHLLNGWAPPGHHLGQQESLDGSFWAAHSSLQTPRMSNSTEEYVGQGSQQSSQIPQAVPSHLSAVPENWDQQLGQLGSEFGEEFDQPHEPSMPHVARQQQQLKRSAEIFDDLHADIAGPLAKRPRPSPAPSRVPAAAAPHLLEEDASPLLHPPLPSSAAPAASAARPAQQISPKAVSFAPDVSSIIPALDPANVVALHHPPAPSAALDAIGRQKRRRHLPDRPVPPSPPLDLAAQGSPAARQDQAEGDGMASYGPAFLQSAISAFDEGQVSVNAKILKKLVPSMDPAEAYVGLGWAGWCLIHNTTPETRLQAKQMLNHLGDFFKSLARTGKGA</sequence>
<dbReference type="InterPro" id="IPR000719">
    <property type="entry name" value="Prot_kinase_dom"/>
</dbReference>
<feature type="region of interest" description="Disordered" evidence="3">
    <location>
        <begin position="323"/>
        <end position="367"/>
    </location>
</feature>
<name>A0AAV1HW14_9CHLO</name>
<feature type="region of interest" description="Disordered" evidence="3">
    <location>
        <begin position="548"/>
        <end position="568"/>
    </location>
</feature>
<dbReference type="SUPFAM" id="SSF56112">
    <property type="entry name" value="Protein kinase-like (PK-like)"/>
    <property type="match status" value="1"/>
</dbReference>
<dbReference type="Pfam" id="PF00069">
    <property type="entry name" value="Pkinase"/>
    <property type="match status" value="1"/>
</dbReference>
<dbReference type="PANTHER" id="PTHR11909">
    <property type="entry name" value="CASEIN KINASE-RELATED"/>
    <property type="match status" value="1"/>
</dbReference>
<evidence type="ECO:0000313" key="6">
    <source>
        <dbReference type="Proteomes" id="UP001314263"/>
    </source>
</evidence>
<keyword evidence="2" id="KW-0067">ATP-binding</keyword>
<keyword evidence="2" id="KW-0547">Nucleotide-binding</keyword>
<dbReference type="PROSITE" id="PS00107">
    <property type="entry name" value="PROTEIN_KINASE_ATP"/>
    <property type="match status" value="1"/>
</dbReference>
<evidence type="ECO:0000313" key="5">
    <source>
        <dbReference type="EMBL" id="CAK0749905.1"/>
    </source>
</evidence>
<feature type="domain" description="Protein kinase" evidence="4">
    <location>
        <begin position="26"/>
        <end position="310"/>
    </location>
</feature>